<evidence type="ECO:0000313" key="12">
    <source>
        <dbReference type="Proteomes" id="UP001058120"/>
    </source>
</evidence>
<dbReference type="PIRSF" id="PIRSF001549">
    <property type="entry name" value="His-tRNA_synth"/>
    <property type="match status" value="1"/>
</dbReference>
<dbReference type="PANTHER" id="PTHR43707:SF1">
    <property type="entry name" value="HISTIDINE--TRNA LIGASE, MITOCHONDRIAL-RELATED"/>
    <property type="match status" value="1"/>
</dbReference>
<reference evidence="11" key="1">
    <citation type="submission" date="2020-12" db="EMBL/GenBank/DDBJ databases">
        <title>Taurinivorans muris gen. nov., sp. nov., fundamental and realized metabolic niche of a ubiquitous sulfidogenic bacterium in the murine intestine.</title>
        <authorList>
            <person name="Ye H."/>
            <person name="Hanson B.T."/>
            <person name="Loy A."/>
        </authorList>
    </citation>
    <scope>NUCLEOTIDE SEQUENCE</scope>
    <source>
        <strain evidence="11">LT0009</strain>
    </source>
</reference>
<proteinExistence type="inferred from homology"/>
<dbReference type="SUPFAM" id="SSF55681">
    <property type="entry name" value="Class II aaRS and biotin synthetases"/>
    <property type="match status" value="1"/>
</dbReference>
<dbReference type="InterPro" id="IPR015807">
    <property type="entry name" value="His-tRNA-ligase"/>
</dbReference>
<protein>
    <recommendedName>
        <fullName evidence="9">Histidine--tRNA ligase</fullName>
        <ecNumber evidence="9">6.1.1.21</ecNumber>
    </recommendedName>
    <alternativeName>
        <fullName evidence="9">Histidyl-tRNA synthetase</fullName>
        <shortName evidence="9">HisRS</shortName>
    </alternativeName>
</protein>
<dbReference type="InterPro" id="IPR033656">
    <property type="entry name" value="HisRS_anticodon"/>
</dbReference>
<evidence type="ECO:0000256" key="8">
    <source>
        <dbReference type="ARBA" id="ARBA00047639"/>
    </source>
</evidence>
<dbReference type="Pfam" id="PF13393">
    <property type="entry name" value="tRNA-synt_His"/>
    <property type="match status" value="1"/>
</dbReference>
<sequence>MAKIQAIKGFADLFADESRLFAFLEQSARTVFFRYGFTELRTPLMEYTDLFCRSIGTETDVVQKEMYTFADSKGRSMSLRPEATAGVMRAYVENNVGAKEGVSKFFTTGPMFRHERPQKGRMRQFHQINCECIGPKEPEADAEMISMLMYFLAYIGIRNITLQLNSLGCPNCRPAYRDLLKSWLKSLDTDILCEDCKRRMETNPLRVLDCKNPQCQETTKNAPLMLDHACEECAKHFQVVKNCLDTQNIAYEINHRLVRGLDYYTRTAFEVVSNNIGAQGSIAGGGRYDGLVESIGGPSVAGIGFACGMERLALLLEAPQGEKLDFYIAALDDTCREYAFKAAQEFRRAELRGVMGFESRSIKSAMRQADKSEARFAVLIGSSELEQNNLMIKNMENGSQEAVPFENAVSYIKEGK</sequence>
<evidence type="ECO:0000256" key="6">
    <source>
        <dbReference type="ARBA" id="ARBA00022917"/>
    </source>
</evidence>
<dbReference type="PANTHER" id="PTHR43707">
    <property type="entry name" value="HISTIDYL-TRNA SYNTHETASE"/>
    <property type="match status" value="1"/>
</dbReference>
<organism evidence="11 12">
    <name type="scientific">Taurinivorans muris</name>
    <dbReference type="NCBI Taxonomy" id="2787751"/>
    <lineage>
        <taxon>Bacteria</taxon>
        <taxon>Pseudomonadati</taxon>
        <taxon>Thermodesulfobacteriota</taxon>
        <taxon>Desulfovibrionia</taxon>
        <taxon>Desulfovibrionales</taxon>
        <taxon>Desulfovibrionaceae</taxon>
        <taxon>Taurinivorans</taxon>
    </lineage>
</organism>
<dbReference type="InterPro" id="IPR006195">
    <property type="entry name" value="aa-tRNA-synth_II"/>
</dbReference>
<evidence type="ECO:0000259" key="10">
    <source>
        <dbReference type="PROSITE" id="PS50862"/>
    </source>
</evidence>
<keyword evidence="12" id="KW-1185">Reference proteome</keyword>
<gene>
    <name evidence="9" type="primary">hisS</name>
    <name evidence="11" type="ORF">JBF11_04345</name>
</gene>
<dbReference type="Pfam" id="PF03129">
    <property type="entry name" value="HGTP_anticodon"/>
    <property type="match status" value="1"/>
</dbReference>
<evidence type="ECO:0000256" key="3">
    <source>
        <dbReference type="ARBA" id="ARBA00022598"/>
    </source>
</evidence>
<dbReference type="Gene3D" id="3.40.50.800">
    <property type="entry name" value="Anticodon-binding domain"/>
    <property type="match status" value="1"/>
</dbReference>
<keyword evidence="4 9" id="KW-0547">Nucleotide-binding</keyword>
<dbReference type="GO" id="GO:0004821">
    <property type="term" value="F:histidine-tRNA ligase activity"/>
    <property type="evidence" value="ECO:0007669"/>
    <property type="project" value="UniProtKB-EC"/>
</dbReference>
<keyword evidence="3 9" id="KW-0436">Ligase</keyword>
<dbReference type="CDD" id="cd00859">
    <property type="entry name" value="HisRS_anticodon"/>
    <property type="match status" value="1"/>
</dbReference>
<keyword evidence="5 9" id="KW-0067">ATP-binding</keyword>
<dbReference type="HAMAP" id="MF_00127">
    <property type="entry name" value="His_tRNA_synth"/>
    <property type="match status" value="1"/>
</dbReference>
<dbReference type="InterPro" id="IPR004516">
    <property type="entry name" value="HisRS/HisZ"/>
</dbReference>
<dbReference type="InterPro" id="IPR004154">
    <property type="entry name" value="Anticodon-bd"/>
</dbReference>
<keyword evidence="6 9" id="KW-0648">Protein biosynthesis</keyword>
<dbReference type="Gene3D" id="3.30.930.10">
    <property type="entry name" value="Bira Bifunctional Protein, Domain 2"/>
    <property type="match status" value="1"/>
</dbReference>
<evidence type="ECO:0000256" key="5">
    <source>
        <dbReference type="ARBA" id="ARBA00022840"/>
    </source>
</evidence>
<dbReference type="InterPro" id="IPR041715">
    <property type="entry name" value="HisRS-like_core"/>
</dbReference>
<dbReference type="InterPro" id="IPR036621">
    <property type="entry name" value="Anticodon-bd_dom_sf"/>
</dbReference>
<name>A0ABY5Y2Y5_9BACT</name>
<dbReference type="PROSITE" id="PS50862">
    <property type="entry name" value="AA_TRNA_LIGASE_II"/>
    <property type="match status" value="1"/>
</dbReference>
<dbReference type="CDD" id="cd00773">
    <property type="entry name" value="HisRS-like_core"/>
    <property type="match status" value="1"/>
</dbReference>
<dbReference type="NCBIfam" id="TIGR00442">
    <property type="entry name" value="hisS"/>
    <property type="match status" value="1"/>
</dbReference>
<feature type="domain" description="Aminoacyl-transfer RNA synthetases class-II family profile" evidence="10">
    <location>
        <begin position="1"/>
        <end position="316"/>
    </location>
</feature>
<dbReference type="EMBL" id="CP065938">
    <property type="protein sequence ID" value="UWX06543.1"/>
    <property type="molecule type" value="Genomic_DNA"/>
</dbReference>
<evidence type="ECO:0000256" key="2">
    <source>
        <dbReference type="ARBA" id="ARBA00011738"/>
    </source>
</evidence>
<keyword evidence="9" id="KW-0963">Cytoplasm</keyword>
<keyword evidence="7 9" id="KW-0030">Aminoacyl-tRNA synthetase</keyword>
<accession>A0ABY5Y2Y5</accession>
<dbReference type="EC" id="6.1.1.21" evidence="9"/>
<comment type="similarity">
    <text evidence="1 9">Belongs to the class-II aminoacyl-tRNA synthetase family.</text>
</comment>
<evidence type="ECO:0000256" key="1">
    <source>
        <dbReference type="ARBA" id="ARBA00008226"/>
    </source>
</evidence>
<dbReference type="InterPro" id="IPR045864">
    <property type="entry name" value="aa-tRNA-synth_II/BPL/LPL"/>
</dbReference>
<comment type="catalytic activity">
    <reaction evidence="8 9">
        <text>tRNA(His) + L-histidine + ATP = L-histidyl-tRNA(His) + AMP + diphosphate + H(+)</text>
        <dbReference type="Rhea" id="RHEA:17313"/>
        <dbReference type="Rhea" id="RHEA-COMP:9665"/>
        <dbReference type="Rhea" id="RHEA-COMP:9689"/>
        <dbReference type="ChEBI" id="CHEBI:15378"/>
        <dbReference type="ChEBI" id="CHEBI:30616"/>
        <dbReference type="ChEBI" id="CHEBI:33019"/>
        <dbReference type="ChEBI" id="CHEBI:57595"/>
        <dbReference type="ChEBI" id="CHEBI:78442"/>
        <dbReference type="ChEBI" id="CHEBI:78527"/>
        <dbReference type="ChEBI" id="CHEBI:456215"/>
        <dbReference type="EC" id="6.1.1.21"/>
    </reaction>
</comment>
<comment type="subcellular location">
    <subcellularLocation>
        <location evidence="9">Cytoplasm</location>
    </subcellularLocation>
</comment>
<evidence type="ECO:0000256" key="4">
    <source>
        <dbReference type="ARBA" id="ARBA00022741"/>
    </source>
</evidence>
<evidence type="ECO:0000256" key="9">
    <source>
        <dbReference type="HAMAP-Rule" id="MF_00127"/>
    </source>
</evidence>
<dbReference type="SUPFAM" id="SSF52954">
    <property type="entry name" value="Class II aaRS ABD-related"/>
    <property type="match status" value="1"/>
</dbReference>
<evidence type="ECO:0000313" key="11">
    <source>
        <dbReference type="EMBL" id="UWX06543.1"/>
    </source>
</evidence>
<comment type="subunit">
    <text evidence="2 9">Homodimer.</text>
</comment>
<dbReference type="RefSeq" id="WP_334316155.1">
    <property type="nucleotide sequence ID" value="NZ_CP065938.1"/>
</dbReference>
<dbReference type="Proteomes" id="UP001058120">
    <property type="component" value="Chromosome"/>
</dbReference>
<evidence type="ECO:0000256" key="7">
    <source>
        <dbReference type="ARBA" id="ARBA00023146"/>
    </source>
</evidence>